<keyword evidence="4" id="KW-1185">Reference proteome</keyword>
<evidence type="ECO:0000313" key="4">
    <source>
        <dbReference type="Proteomes" id="UP000676310"/>
    </source>
</evidence>
<sequence>MGSSFFQLPLPTAPSALRQAQRQGAALDILNTRTLPQLLDLDDRPTFLLNMDDYAKGSRVPIQPIFCNAALKEREQLLEKIMGTSPGDHDSAGVGASHDEFRVWATIDSRFNDSRDLFPITIQFEKLLWLGISLRPNWRLISAHTIFKNEDVPEGDPLCASAPRLEKEGHNDLTADEAKALASAEAIPTREIIKDVQQPEFPVVSVGKDRDKNSSSSISAITLSTPNASVSDWTAPHPRGVLSDHLQFVRRIDWAKTPLGAMNRWSIQFREIICLVMRNPHPSSVFWGEDLTMLYNEAYRDDVTGEKHPALMGTGFSGPFGEMWHAVGPVIRECARTGHAQLNHNQPLPIMRYGYMEESFFTWSFVSIVVMGVALMVE</sequence>
<feature type="domain" description="PAS-like" evidence="2">
    <location>
        <begin position="28"/>
        <end position="145"/>
    </location>
</feature>
<keyword evidence="1" id="KW-0812">Transmembrane</keyword>
<dbReference type="Pfam" id="PF26131">
    <property type="entry name" value="PAS-like"/>
    <property type="match status" value="1"/>
</dbReference>
<dbReference type="GeneID" id="67017927"/>
<dbReference type="EMBL" id="CAJRGZ010000019">
    <property type="protein sequence ID" value="CAG5161706.1"/>
    <property type="molecule type" value="Genomic_DNA"/>
</dbReference>
<evidence type="ECO:0000313" key="3">
    <source>
        <dbReference type="EMBL" id="CAG5161706.1"/>
    </source>
</evidence>
<feature type="transmembrane region" description="Helical" evidence="1">
    <location>
        <begin position="360"/>
        <end position="377"/>
    </location>
</feature>
<organism evidence="3 4">
    <name type="scientific">Alternaria atra</name>
    <dbReference type="NCBI Taxonomy" id="119953"/>
    <lineage>
        <taxon>Eukaryota</taxon>
        <taxon>Fungi</taxon>
        <taxon>Dikarya</taxon>
        <taxon>Ascomycota</taxon>
        <taxon>Pezizomycotina</taxon>
        <taxon>Dothideomycetes</taxon>
        <taxon>Pleosporomycetidae</taxon>
        <taxon>Pleosporales</taxon>
        <taxon>Pleosporineae</taxon>
        <taxon>Pleosporaceae</taxon>
        <taxon>Alternaria</taxon>
        <taxon>Alternaria sect. Ulocladioides</taxon>
    </lineage>
</organism>
<evidence type="ECO:0000256" key="1">
    <source>
        <dbReference type="SAM" id="Phobius"/>
    </source>
</evidence>
<accession>A0A8J2I172</accession>
<evidence type="ECO:0000259" key="2">
    <source>
        <dbReference type="Pfam" id="PF26131"/>
    </source>
</evidence>
<dbReference type="OrthoDB" id="303614at2759"/>
<proteinExistence type="predicted"/>
<dbReference type="InterPro" id="IPR058846">
    <property type="entry name" value="PAS-like"/>
</dbReference>
<protein>
    <recommendedName>
        <fullName evidence="2">PAS-like domain-containing protein</fullName>
    </recommendedName>
</protein>
<comment type="caution">
    <text evidence="3">The sequence shown here is derived from an EMBL/GenBank/DDBJ whole genome shotgun (WGS) entry which is preliminary data.</text>
</comment>
<dbReference type="RefSeq" id="XP_043169634.1">
    <property type="nucleotide sequence ID" value="XM_043313699.1"/>
</dbReference>
<keyword evidence="1" id="KW-1133">Transmembrane helix</keyword>
<dbReference type="AlphaFoldDB" id="A0A8J2I172"/>
<dbReference type="Proteomes" id="UP000676310">
    <property type="component" value="Unassembled WGS sequence"/>
</dbReference>
<name>A0A8J2I172_9PLEO</name>
<keyword evidence="1" id="KW-0472">Membrane</keyword>
<gene>
    <name evidence="3" type="ORF">ALTATR162_LOCUS6078</name>
</gene>
<reference evidence="3" key="1">
    <citation type="submission" date="2021-05" db="EMBL/GenBank/DDBJ databases">
        <authorList>
            <person name="Stam R."/>
        </authorList>
    </citation>
    <scope>NUCLEOTIDE SEQUENCE</scope>
    <source>
        <strain evidence="3">CS162</strain>
    </source>
</reference>